<feature type="domain" description="MutL C-terminal dimerisation" evidence="4">
    <location>
        <begin position="999"/>
        <end position="1171"/>
    </location>
</feature>
<dbReference type="GO" id="GO:0016887">
    <property type="term" value="F:ATP hydrolysis activity"/>
    <property type="evidence" value="ECO:0007669"/>
    <property type="project" value="InterPro"/>
</dbReference>
<dbReference type="GO" id="GO:0140664">
    <property type="term" value="F:ATP-dependent DNA damage sensor activity"/>
    <property type="evidence" value="ECO:0007669"/>
    <property type="project" value="InterPro"/>
</dbReference>
<dbReference type="Gene3D" id="3.30.230.10">
    <property type="match status" value="1"/>
</dbReference>
<keyword evidence="2" id="KW-0227">DNA damage</keyword>
<dbReference type="EMBL" id="AAZO01006655">
    <property type="status" value="NOT_ANNOTATED_CDS"/>
    <property type="molecule type" value="Genomic_DNA"/>
</dbReference>
<dbReference type="Pfam" id="PF13589">
    <property type="entry name" value="HATPase_c_3"/>
    <property type="match status" value="1"/>
</dbReference>
<evidence type="ECO:0000259" key="4">
    <source>
        <dbReference type="SMART" id="SM00853"/>
    </source>
</evidence>
<dbReference type="Gene3D" id="3.30.565.10">
    <property type="entry name" value="Histidine kinase-like ATPase, C-terminal domain"/>
    <property type="match status" value="1"/>
</dbReference>
<dbReference type="InterPro" id="IPR014721">
    <property type="entry name" value="Ribsml_uS5_D2-typ_fold_subgr"/>
</dbReference>
<feature type="domain" description="DNA mismatch repair protein S5" evidence="5">
    <location>
        <begin position="209"/>
        <end position="346"/>
    </location>
</feature>
<dbReference type="InterPro" id="IPR020568">
    <property type="entry name" value="Ribosomal_Su5_D2-typ_SF"/>
</dbReference>
<dbReference type="SUPFAM" id="SSF118116">
    <property type="entry name" value="DNA mismatch repair protein MutL"/>
    <property type="match status" value="1"/>
</dbReference>
<dbReference type="GO" id="GO:0005524">
    <property type="term" value="F:ATP binding"/>
    <property type="evidence" value="ECO:0007669"/>
    <property type="project" value="InterPro"/>
</dbReference>
<keyword evidence="8" id="KW-1185">Reference proteome</keyword>
<dbReference type="AlphaFoldDB" id="E0W093"/>
<dbReference type="Gene3D" id="3.30.1540.20">
    <property type="entry name" value="MutL, C-terminal domain, dimerisation subdomain"/>
    <property type="match status" value="1"/>
</dbReference>
<dbReference type="SUPFAM" id="SSF55874">
    <property type="entry name" value="ATPase domain of HSP90 chaperone/DNA topoisomerase II/histidine kinase"/>
    <property type="match status" value="1"/>
</dbReference>
<dbReference type="OrthoDB" id="429932at2759"/>
<reference evidence="6" key="2">
    <citation type="submission" date="2007-04" db="EMBL/GenBank/DDBJ databases">
        <title>The genome of the human body louse.</title>
        <authorList>
            <consortium name="The Human Body Louse Genome Consortium"/>
            <person name="Kirkness E."/>
            <person name="Walenz B."/>
            <person name="Hass B."/>
            <person name="Bruggner R."/>
            <person name="Strausberg R."/>
        </authorList>
    </citation>
    <scope>NUCLEOTIDE SEQUENCE</scope>
    <source>
        <strain evidence="6">USDA</strain>
    </source>
</reference>
<evidence type="ECO:0000256" key="3">
    <source>
        <dbReference type="SAM" id="MobiDB-lite"/>
    </source>
</evidence>
<dbReference type="GO" id="GO:0006298">
    <property type="term" value="P:mismatch repair"/>
    <property type="evidence" value="ECO:0007669"/>
    <property type="project" value="InterPro"/>
</dbReference>
<sequence length="1233" mass="140944">MSIQKLPPEAIVKFQSGNVITDLVQSVLELVYNALDAESSTILIRVDLKKFLIQVIDNGNGIGISDLEKVGERYMTSKYNSHFCSINTYGYKGQALSSLVEVCKTLRIETRTKGDNVTAIKTFENGRMLNILHTSTKKDVGTFVSVEDFMFSMPVRKKRINEVFDLEELKTQLKYLSLIHHKVSFTLKNEHKNLILFQTQPTNSILESTKKIFGVTMTKYLKKTTFSDNVFLIKGLISKKPRLSSSLQLIYVNNRVIAKGSIHKVVNDMISNHIKEMSIKSASSLEEKIVLKSLINPTHNVYVIKIYCSLSEYELFTTNLRKNKVKFKNWDVLKNCFRKAIKKVFHNASKTIQSKLVSNKIKSDNVTKHGWKNNTNCLINAIKGKLVKRKHEESKKKSICKEYVSSSKLIKSHNDETKSNRKLAISYGLSQNCDSIESPIPKKKLKLNLETVKSGSNLNNFKIDVEEVLKSMMQNITVFEFYNWIKEKMNGNSGIANFYDNLVQYHSGEKNFSVRQCRIIRNEISEDENKFFTRKMGIDKNVIENLNDEIFRKNIIFEDKKKTIENSFRFLENSKKSNSKITYFYNNNNTNKEIKMKNFKESTEINIGKAKYQNEALEKYFDFNASPRSEMVLSNFVNFRNLKNSFEKKNSGIKLSGSWTSHYRNSINYSFGAKSMSPQKKIITWMEKCMSNNLENYSNLDDKNLSINLCFEDTKNKFSKPLLDSSSKKKDVMVQTETTFVHNLAYLNEQSIENFKTNFLRDHNNSIAKNVSNDCGNVEPIRSQEIIGSNTPEMKAEEVKMANPPSDFSLFSKQPSENDGASSMSEIINCGQKLEETYPKEELGDNSIKGKDLPLTSEDGKTPKSVENVVATMGNEQVFHMTERPDIIPKGLTPKFSIIENSRIMSLTPRKKRKISLALDNTENKILDSVKWQDELTGGSTKPAIPDGIFDEMRQKAEKNMIYCEKEILSASVSYSAIKVHNLLHSFAFTKELLSEVEIIGQLDKKFIVAKMIVEGPKRKELITLFDQHAVDERIRLEKLMNENSTDYILDNDVFLSTPLTPAIECSLNESMVEIVTSFHEQFEKIGLDCQPLTDKTILVKSIPKFLTDKCTKAKKSCQDSFIKSLIETLIRSALEELTATRGTILKVPKILHKYFCSEACHNAIKFNKKLSLGEMSQMIKELKNCKLPFQCAHGRPSLIPIVDVEEFKNLTEEMANVKKISGLKKFYQSTTT</sequence>
<dbReference type="GO" id="GO:0030983">
    <property type="term" value="F:mismatched DNA binding"/>
    <property type="evidence" value="ECO:0007669"/>
    <property type="project" value="InterPro"/>
</dbReference>
<comment type="similarity">
    <text evidence="1">Belongs to the DNA mismatch repair MutL/HexB family.</text>
</comment>
<dbReference type="eggNOG" id="KOG1977">
    <property type="taxonomic scope" value="Eukaryota"/>
</dbReference>
<dbReference type="PANTHER" id="PTHR10073:SF47">
    <property type="entry name" value="DNA MISMATCH REPAIR PROTEIN MLH3"/>
    <property type="match status" value="1"/>
</dbReference>
<dbReference type="Pfam" id="PF08676">
    <property type="entry name" value="MutL_C"/>
    <property type="match status" value="1"/>
</dbReference>
<dbReference type="OMA" id="NDDIANC"/>
<reference evidence="6" key="1">
    <citation type="submission" date="2007-04" db="EMBL/GenBank/DDBJ databases">
        <title>Annotation of Pediculus humanus corporis strain USDA.</title>
        <authorList>
            <person name="Kirkness E."/>
            <person name="Hannick L."/>
            <person name="Hass B."/>
            <person name="Bruggner R."/>
            <person name="Lawson D."/>
            <person name="Bidwell S."/>
            <person name="Joardar V."/>
            <person name="Caler E."/>
            <person name="Walenz B."/>
            <person name="Inman J."/>
            <person name="Schobel S."/>
            <person name="Galinsky K."/>
            <person name="Amedeo P."/>
            <person name="Strausberg R."/>
        </authorList>
    </citation>
    <scope>NUCLEOTIDE SEQUENCE</scope>
    <source>
        <strain evidence="6">USDA</strain>
    </source>
</reference>
<dbReference type="EMBL" id="DS235857">
    <property type="protein sequence ID" value="EEB19049.1"/>
    <property type="molecule type" value="Genomic_DNA"/>
</dbReference>
<dbReference type="VEuPathDB" id="VectorBase:PHUM547400"/>
<dbReference type="SUPFAM" id="SSF54211">
    <property type="entry name" value="Ribosomal protein S5 domain 2-like"/>
    <property type="match status" value="1"/>
</dbReference>
<reference evidence="7" key="3">
    <citation type="submission" date="2021-02" db="UniProtKB">
        <authorList>
            <consortium name="EnsemblMetazoa"/>
        </authorList>
    </citation>
    <scope>IDENTIFICATION</scope>
    <source>
        <strain evidence="7">USDA</strain>
    </source>
</reference>
<evidence type="ECO:0000313" key="8">
    <source>
        <dbReference type="Proteomes" id="UP000009046"/>
    </source>
</evidence>
<dbReference type="InterPro" id="IPR036890">
    <property type="entry name" value="HATPase_C_sf"/>
</dbReference>
<dbReference type="SMART" id="SM01340">
    <property type="entry name" value="DNA_mis_repair"/>
    <property type="match status" value="1"/>
</dbReference>
<dbReference type="Gene3D" id="3.30.1370.100">
    <property type="entry name" value="MutL, C-terminal domain, regulatory subdomain"/>
    <property type="match status" value="1"/>
</dbReference>
<organism>
    <name type="scientific">Pediculus humanus subsp. corporis</name>
    <name type="common">Body louse</name>
    <dbReference type="NCBI Taxonomy" id="121224"/>
    <lineage>
        <taxon>Eukaryota</taxon>
        <taxon>Metazoa</taxon>
        <taxon>Ecdysozoa</taxon>
        <taxon>Arthropoda</taxon>
        <taxon>Hexapoda</taxon>
        <taxon>Insecta</taxon>
        <taxon>Pterygota</taxon>
        <taxon>Neoptera</taxon>
        <taxon>Paraneoptera</taxon>
        <taxon>Psocodea</taxon>
        <taxon>Troctomorpha</taxon>
        <taxon>Phthiraptera</taxon>
        <taxon>Anoplura</taxon>
        <taxon>Pediculidae</taxon>
        <taxon>Pediculus</taxon>
    </lineage>
</organism>
<dbReference type="HOGENOM" id="CLU_002376_0_0_1"/>
<protein>
    <submittedName>
        <fullName evidence="6 7">DNA mismatch repair protein, putative</fullName>
    </submittedName>
</protein>
<dbReference type="RefSeq" id="XP_002431787.1">
    <property type="nucleotide sequence ID" value="XM_002431742.1"/>
</dbReference>
<dbReference type="InParanoid" id="E0W093"/>
<feature type="region of interest" description="Disordered" evidence="3">
    <location>
        <begin position="840"/>
        <end position="862"/>
    </location>
</feature>
<dbReference type="STRING" id="121224.E0W093"/>
<dbReference type="InterPro" id="IPR042121">
    <property type="entry name" value="MutL_C_regsub"/>
</dbReference>
<dbReference type="EnsemblMetazoa" id="PHUM547400-RA">
    <property type="protein sequence ID" value="PHUM547400-PA"/>
    <property type="gene ID" value="PHUM547400"/>
</dbReference>
<evidence type="ECO:0000313" key="6">
    <source>
        <dbReference type="EMBL" id="EEB19049.1"/>
    </source>
</evidence>
<dbReference type="Proteomes" id="UP000009046">
    <property type="component" value="Unassembled WGS sequence"/>
</dbReference>
<dbReference type="InterPro" id="IPR037198">
    <property type="entry name" value="MutL_C_sf"/>
</dbReference>
<name>E0W093_PEDHC</name>
<dbReference type="SMART" id="SM00853">
    <property type="entry name" value="MutL_C"/>
    <property type="match status" value="1"/>
</dbReference>
<evidence type="ECO:0000256" key="2">
    <source>
        <dbReference type="ARBA" id="ARBA00022763"/>
    </source>
</evidence>
<dbReference type="InterPro" id="IPR014790">
    <property type="entry name" value="MutL_C"/>
</dbReference>
<dbReference type="CTD" id="8240397"/>
<evidence type="ECO:0000313" key="7">
    <source>
        <dbReference type="EnsemblMetazoa" id="PHUM547400-PA"/>
    </source>
</evidence>
<dbReference type="PANTHER" id="PTHR10073">
    <property type="entry name" value="DNA MISMATCH REPAIR PROTEIN MLH, PMS, MUTL"/>
    <property type="match status" value="1"/>
</dbReference>
<proteinExistence type="inferred from homology"/>
<accession>E0W093</accession>
<gene>
    <name evidence="7" type="primary">8240397</name>
    <name evidence="6" type="ORF">Phum_PHUM547400</name>
</gene>
<dbReference type="InterPro" id="IPR042120">
    <property type="entry name" value="MutL_C_dimsub"/>
</dbReference>
<dbReference type="KEGG" id="phu:Phum_PHUM547400"/>
<dbReference type="InterPro" id="IPR038973">
    <property type="entry name" value="MutL/Mlh/Pms-like"/>
</dbReference>
<dbReference type="GeneID" id="8240397"/>
<dbReference type="GO" id="GO:0032300">
    <property type="term" value="C:mismatch repair complex"/>
    <property type="evidence" value="ECO:0007669"/>
    <property type="project" value="InterPro"/>
</dbReference>
<evidence type="ECO:0000256" key="1">
    <source>
        <dbReference type="ARBA" id="ARBA00006082"/>
    </source>
</evidence>
<evidence type="ECO:0000259" key="5">
    <source>
        <dbReference type="SMART" id="SM01340"/>
    </source>
</evidence>
<dbReference type="InterPro" id="IPR013507">
    <property type="entry name" value="DNA_mismatch_S5_2-like"/>
</dbReference>